<proteinExistence type="predicted"/>
<dbReference type="HOGENOM" id="CLU_1611765_0_0_1"/>
<accession>A0A0C2ZMC8</accession>
<organism evidence="1 2">
    <name type="scientific">Scleroderma citrinum Foug A</name>
    <dbReference type="NCBI Taxonomy" id="1036808"/>
    <lineage>
        <taxon>Eukaryota</taxon>
        <taxon>Fungi</taxon>
        <taxon>Dikarya</taxon>
        <taxon>Basidiomycota</taxon>
        <taxon>Agaricomycotina</taxon>
        <taxon>Agaricomycetes</taxon>
        <taxon>Agaricomycetidae</taxon>
        <taxon>Boletales</taxon>
        <taxon>Sclerodermatineae</taxon>
        <taxon>Sclerodermataceae</taxon>
        <taxon>Scleroderma</taxon>
    </lineage>
</organism>
<name>A0A0C2ZMC8_9AGAM</name>
<dbReference type="InParanoid" id="A0A0C2ZMC8"/>
<evidence type="ECO:0000313" key="1">
    <source>
        <dbReference type="EMBL" id="KIM62728.1"/>
    </source>
</evidence>
<protein>
    <submittedName>
        <fullName evidence="1">Uncharacterized protein</fullName>
    </submittedName>
</protein>
<dbReference type="Proteomes" id="UP000053989">
    <property type="component" value="Unassembled WGS sequence"/>
</dbReference>
<keyword evidence="2" id="KW-1185">Reference proteome</keyword>
<reference evidence="1 2" key="1">
    <citation type="submission" date="2014-04" db="EMBL/GenBank/DDBJ databases">
        <authorList>
            <consortium name="DOE Joint Genome Institute"/>
            <person name="Kuo A."/>
            <person name="Kohler A."/>
            <person name="Nagy L.G."/>
            <person name="Floudas D."/>
            <person name="Copeland A."/>
            <person name="Barry K.W."/>
            <person name="Cichocki N."/>
            <person name="Veneault-Fourrey C."/>
            <person name="LaButti K."/>
            <person name="Lindquist E.A."/>
            <person name="Lipzen A."/>
            <person name="Lundell T."/>
            <person name="Morin E."/>
            <person name="Murat C."/>
            <person name="Sun H."/>
            <person name="Tunlid A."/>
            <person name="Henrissat B."/>
            <person name="Grigoriev I.V."/>
            <person name="Hibbett D.S."/>
            <person name="Martin F."/>
            <person name="Nordberg H.P."/>
            <person name="Cantor M.N."/>
            <person name="Hua S.X."/>
        </authorList>
    </citation>
    <scope>NUCLEOTIDE SEQUENCE [LARGE SCALE GENOMIC DNA]</scope>
    <source>
        <strain evidence="1 2">Foug A</strain>
    </source>
</reference>
<reference evidence="2" key="2">
    <citation type="submission" date="2015-01" db="EMBL/GenBank/DDBJ databases">
        <title>Evolutionary Origins and Diversification of the Mycorrhizal Mutualists.</title>
        <authorList>
            <consortium name="DOE Joint Genome Institute"/>
            <consortium name="Mycorrhizal Genomics Consortium"/>
            <person name="Kohler A."/>
            <person name="Kuo A."/>
            <person name="Nagy L.G."/>
            <person name="Floudas D."/>
            <person name="Copeland A."/>
            <person name="Barry K.W."/>
            <person name="Cichocki N."/>
            <person name="Veneault-Fourrey C."/>
            <person name="LaButti K."/>
            <person name="Lindquist E.A."/>
            <person name="Lipzen A."/>
            <person name="Lundell T."/>
            <person name="Morin E."/>
            <person name="Murat C."/>
            <person name="Riley R."/>
            <person name="Ohm R."/>
            <person name="Sun H."/>
            <person name="Tunlid A."/>
            <person name="Henrissat B."/>
            <person name="Grigoriev I.V."/>
            <person name="Hibbett D.S."/>
            <person name="Martin F."/>
        </authorList>
    </citation>
    <scope>NUCLEOTIDE SEQUENCE [LARGE SCALE GENOMIC DNA]</scope>
    <source>
        <strain evidence="2">Foug A</strain>
    </source>
</reference>
<dbReference type="EMBL" id="KN822040">
    <property type="protein sequence ID" value="KIM62728.1"/>
    <property type="molecule type" value="Genomic_DNA"/>
</dbReference>
<sequence length="165" mass="18843">MHCDLGPSWSVLKNYALDVPSMMAGALSYIKSTGRRQYLPQFARTSSRAYPSLCRLLSRCHLPAVYQPSSREWIPSALVSSPSSIPMPRVQRKPCLKYQWRRKRMAARVPTTASFHELGGASTHSIQWAHSTSKLRAPSHPCIRVQTIPLHSFHHPHTSHHRWRL</sequence>
<evidence type="ECO:0000313" key="2">
    <source>
        <dbReference type="Proteomes" id="UP000053989"/>
    </source>
</evidence>
<dbReference type="AlphaFoldDB" id="A0A0C2ZMC8"/>
<gene>
    <name evidence="1" type="ORF">SCLCIDRAFT_790179</name>
</gene>